<dbReference type="Proteomes" id="UP000799779">
    <property type="component" value="Unassembled WGS sequence"/>
</dbReference>
<proteinExistence type="predicted"/>
<dbReference type="AlphaFoldDB" id="A0A6A5VYT3"/>
<protein>
    <recommendedName>
        <fullName evidence="3">F-box domain-containing protein</fullName>
    </recommendedName>
</protein>
<keyword evidence="2" id="KW-1185">Reference proteome</keyword>
<accession>A0A6A5VYT3</accession>
<evidence type="ECO:0000313" key="2">
    <source>
        <dbReference type="Proteomes" id="UP000799779"/>
    </source>
</evidence>
<evidence type="ECO:0000313" key="1">
    <source>
        <dbReference type="EMBL" id="KAF1993829.1"/>
    </source>
</evidence>
<dbReference type="EMBL" id="ML977683">
    <property type="protein sequence ID" value="KAF1993829.1"/>
    <property type="molecule type" value="Genomic_DNA"/>
</dbReference>
<evidence type="ECO:0008006" key="3">
    <source>
        <dbReference type="Google" id="ProtNLM"/>
    </source>
</evidence>
<organism evidence="1 2">
    <name type="scientific">Amniculicola lignicola CBS 123094</name>
    <dbReference type="NCBI Taxonomy" id="1392246"/>
    <lineage>
        <taxon>Eukaryota</taxon>
        <taxon>Fungi</taxon>
        <taxon>Dikarya</taxon>
        <taxon>Ascomycota</taxon>
        <taxon>Pezizomycotina</taxon>
        <taxon>Dothideomycetes</taxon>
        <taxon>Pleosporomycetidae</taxon>
        <taxon>Pleosporales</taxon>
        <taxon>Amniculicolaceae</taxon>
        <taxon>Amniculicola</taxon>
    </lineage>
</organism>
<dbReference type="SUPFAM" id="SSF52047">
    <property type="entry name" value="RNI-like"/>
    <property type="match status" value="1"/>
</dbReference>
<dbReference type="OrthoDB" id="4840564at2759"/>
<sequence length="502" mass="56472">MPQEQGVEAHFDDQVLTSSVANIHLGGPSVPSLLDKLPTEILTVILENVVSIGTPCGGDCTPMYNQKAMGTLALVCRRFNYVVCASPWAFSTLRLETLSMHSPGKFMSHLALASLRTCLVRPRRREDRSNHYELFESDGPDHEIDIDPSLGRLCRRVMIRTPRQVPLEEPKYVLRQAFYDAKRVSGMLPNVLCFHYEMKYDWMRWPNGIKGGLNTDFAWPLLEGAMLAFKKLRHVSVVGPYLAPIVAACTKIPTLRILELKEALTRKIRPGQGNIFHLEPEMYGASSITTLMLSNFRETPFALWQLLRWPRSLEHFSFDRPGEIHNIHRESKSSGWTLNTIRDALLPHAESLKELKLVLKNADVSHPLAAELSSLSDFTSVEKLTLDGRQITNVDTQHAAGVLLHSSLRSLGITISKYGQHFSADVPAFGHFQAEWLRRFATEANVRNSALEEIEINLDTTEIDPLDADDYDGNIHWVAECMRPMGMALVVNDLADVLKLKG</sequence>
<reference evidence="1" key="1">
    <citation type="journal article" date="2020" name="Stud. Mycol.">
        <title>101 Dothideomycetes genomes: a test case for predicting lifestyles and emergence of pathogens.</title>
        <authorList>
            <person name="Haridas S."/>
            <person name="Albert R."/>
            <person name="Binder M."/>
            <person name="Bloem J."/>
            <person name="Labutti K."/>
            <person name="Salamov A."/>
            <person name="Andreopoulos B."/>
            <person name="Baker S."/>
            <person name="Barry K."/>
            <person name="Bills G."/>
            <person name="Bluhm B."/>
            <person name="Cannon C."/>
            <person name="Castanera R."/>
            <person name="Culley D."/>
            <person name="Daum C."/>
            <person name="Ezra D."/>
            <person name="Gonzalez J."/>
            <person name="Henrissat B."/>
            <person name="Kuo A."/>
            <person name="Liang C."/>
            <person name="Lipzen A."/>
            <person name="Lutzoni F."/>
            <person name="Magnuson J."/>
            <person name="Mondo S."/>
            <person name="Nolan M."/>
            <person name="Ohm R."/>
            <person name="Pangilinan J."/>
            <person name="Park H.-J."/>
            <person name="Ramirez L."/>
            <person name="Alfaro M."/>
            <person name="Sun H."/>
            <person name="Tritt A."/>
            <person name="Yoshinaga Y."/>
            <person name="Zwiers L.-H."/>
            <person name="Turgeon B."/>
            <person name="Goodwin S."/>
            <person name="Spatafora J."/>
            <person name="Crous P."/>
            <person name="Grigoriev I."/>
        </authorList>
    </citation>
    <scope>NUCLEOTIDE SEQUENCE</scope>
    <source>
        <strain evidence="1">CBS 123094</strain>
    </source>
</reference>
<gene>
    <name evidence="1" type="ORF">P154DRAFT_582375</name>
</gene>
<name>A0A6A5VYT3_9PLEO</name>